<evidence type="ECO:0000256" key="4">
    <source>
        <dbReference type="ARBA" id="ARBA00022737"/>
    </source>
</evidence>
<dbReference type="GO" id="GO:0035721">
    <property type="term" value="P:intraciliary retrograde transport"/>
    <property type="evidence" value="ECO:0007669"/>
    <property type="project" value="TreeGrafter"/>
</dbReference>
<dbReference type="InterPro" id="IPR056152">
    <property type="entry name" value="Beta-prop_IFT122_2nd"/>
</dbReference>
<dbReference type="InterPro" id="IPR057411">
    <property type="entry name" value="TPR_IFT122"/>
</dbReference>
<evidence type="ECO:0000259" key="10">
    <source>
        <dbReference type="Pfam" id="PF25144"/>
    </source>
</evidence>
<gene>
    <name evidence="12" type="ORF">FGO68_gene3822</name>
</gene>
<evidence type="ECO:0000256" key="2">
    <source>
        <dbReference type="ARBA" id="ARBA00019442"/>
    </source>
</evidence>
<evidence type="ECO:0000259" key="11">
    <source>
        <dbReference type="Pfam" id="PF25295"/>
    </source>
</evidence>
<keyword evidence="4" id="KW-0677">Repeat</keyword>
<sequence length="1248" mass="142477">MRTVVAWQDLIPAPPTDSNMTNAVWAVCFRPDGTQVLIAVADRVFIYDAASGEMIKQIRGHRETVYCIAYQKDGQKFATGGADNSVVIWSHTGEGLLKYTHNDKIQCLAFNPVLQNLASCSAIDFGLWQADQQNVNKQKTPAKCCSCDWSPDGQILAIGLINGQILIKDKTGVELLVINKSQQAVWTVAFCPQKFETADNLLVAGSWDSKLSIYQITGGKQYKQVGNDKDLGFDPCSISFFPTGEYMTIGGSDKKQTLWNKDGVLLGTISEQKDWIWATAVNPVSKAVFCGTNSGNISSHNIEFLTVHGLYQDRYAYRELMTDVIIQHLVTETRVKIRCRDYIKKIAIYKDRLAVQLPEKIIIYSVSGEDPYDMKYKAYKKINKKIDCNLLFVVSQHLVLVFEKKIQLLSFSGVLEREWVMDSNIRYVKTVSGPPKREGLLVGLKNGSVLKVFVDNGFPIPIVKQTTPIKVVDISADRQKIAVIDDFNSMFVYDIKSQQLLFQETNVQSVAWNLEMEDMIAYTSKDTLFIKIREMPPSTQRLPGFVVGFKGAKIFCLQGNSMNTIDVPQSQTFYRFLEKKDFAMAYKIACIGVTEQDWRALGIEALLAKNFPLARRSFVRIRDLKFIDLCDLTDQMNQMRNLNEQWLVGEILAYQGKYKEAASHFVKSNLIEKAINLYTTLKMFKEANELIKKQGNKGDPVILMKQAEYLRDSGQWKEAAELFTQAQRYREAIEIYGKRNVLDSVMEVCKNLDKAKNKAEIELCAKYFRQAGHHTFAKQSYLMLGDIKGLMGLHVELHKWDEAFMLAKQNPDLESQIFLPYADWLSANDRFDEAQEAYKKAGRPDLSLRIVEFLTHNAVIEKRFQDAAQYYWMLAAESLQLIKELNAKGGPSKQDKKFIANFDEYMKLAEIYQAYQLIHKFIEESYQAVIQGPVFNEAIFNSARFLVNNLAKRQPLGIQRVYIYYALSYLGFKFEAFKTARFGYERLQQLKIPSAWQDDIDLATLKVRAKPFSDKEGFAVICNRCMNTNALINQSGDICTSCGHPFIRNYIGFDTLPLVEFVPRQDIPLKKVIEFLKMDPPEELSAMAMNQANKAGAAKKGGRGLDGWQDTKNNNDEQIMSFAQGAGGNDDLENDLFTQRMLEWLETQVNPDQYRPVEVDERILKSMRYEEIFIVDYSTLCPQWPKKFYKNMVPDVAVTVCEKCCKFFLQDEYEFAYMEKGCCPFCKHVEKDKGVKNVYGSLADMNHR</sequence>
<feature type="domain" description="Intraflagellar transport protein 122 homolog TPR" evidence="11">
    <location>
        <begin position="569"/>
        <end position="961"/>
    </location>
</feature>
<dbReference type="InterPro" id="IPR039857">
    <property type="entry name" value="Ift122/121"/>
</dbReference>
<dbReference type="GO" id="GO:0061512">
    <property type="term" value="P:protein localization to cilium"/>
    <property type="evidence" value="ECO:0007669"/>
    <property type="project" value="TreeGrafter"/>
</dbReference>
<dbReference type="SUPFAM" id="SSF48452">
    <property type="entry name" value="TPR-like"/>
    <property type="match status" value="1"/>
</dbReference>
<keyword evidence="3 7" id="KW-0853">WD repeat</keyword>
<dbReference type="PROSITE" id="PS50082">
    <property type="entry name" value="WD_REPEATS_2"/>
    <property type="match status" value="1"/>
</dbReference>
<keyword evidence="5" id="KW-0969">Cilium</keyword>
<organism evidence="12 13">
    <name type="scientific">Halteria grandinella</name>
    <dbReference type="NCBI Taxonomy" id="5974"/>
    <lineage>
        <taxon>Eukaryota</taxon>
        <taxon>Sar</taxon>
        <taxon>Alveolata</taxon>
        <taxon>Ciliophora</taxon>
        <taxon>Intramacronucleata</taxon>
        <taxon>Spirotrichea</taxon>
        <taxon>Stichotrichia</taxon>
        <taxon>Sporadotrichida</taxon>
        <taxon>Halteriidae</taxon>
        <taxon>Halteria</taxon>
    </lineage>
</organism>
<protein>
    <recommendedName>
        <fullName evidence="2">Intraflagellar transport protein 122 homolog</fullName>
    </recommendedName>
</protein>
<dbReference type="Pfam" id="PF25295">
    <property type="entry name" value="TPR_IFT122"/>
    <property type="match status" value="1"/>
</dbReference>
<evidence type="ECO:0000256" key="6">
    <source>
        <dbReference type="ARBA" id="ARBA00023273"/>
    </source>
</evidence>
<dbReference type="PROSITE" id="PS50294">
    <property type="entry name" value="WD_REPEATS_REGION"/>
    <property type="match status" value="1"/>
</dbReference>
<evidence type="ECO:0000259" key="9">
    <source>
        <dbReference type="Pfam" id="PF23381"/>
    </source>
</evidence>
<evidence type="ECO:0000259" key="8">
    <source>
        <dbReference type="Pfam" id="PF23377"/>
    </source>
</evidence>
<dbReference type="Gene3D" id="1.25.40.470">
    <property type="match status" value="2"/>
</dbReference>
<proteinExistence type="predicted"/>
<dbReference type="InterPro" id="IPR056153">
    <property type="entry name" value="Beta-prop_IFT122_1st"/>
</dbReference>
<dbReference type="InterPro" id="IPR001680">
    <property type="entry name" value="WD40_rpt"/>
</dbReference>
<feature type="domain" description="IFT122 first beta-propeller" evidence="9">
    <location>
        <begin position="24"/>
        <end position="192"/>
    </location>
</feature>
<feature type="domain" description="IFT122 first beta-propeller" evidence="9">
    <location>
        <begin position="196"/>
        <end position="300"/>
    </location>
</feature>
<feature type="domain" description="IFT122 second beta-propeller" evidence="8">
    <location>
        <begin position="308"/>
        <end position="562"/>
    </location>
</feature>
<dbReference type="InterPro" id="IPR015943">
    <property type="entry name" value="WD40/YVTN_repeat-like_dom_sf"/>
</dbReference>
<evidence type="ECO:0000313" key="13">
    <source>
        <dbReference type="Proteomes" id="UP000785679"/>
    </source>
</evidence>
<comment type="subcellular location">
    <subcellularLocation>
        <location evidence="1">Cell projection</location>
        <location evidence="1">Cilium</location>
    </subcellularLocation>
</comment>
<name>A0A8J8P6D6_HALGN</name>
<dbReference type="Gene3D" id="2.130.10.10">
    <property type="entry name" value="YVTN repeat-like/Quinoprotein amine dehydrogenase"/>
    <property type="match status" value="1"/>
</dbReference>
<dbReference type="InterPro" id="IPR056838">
    <property type="entry name" value="Zn_ribbon_IFT122"/>
</dbReference>
<dbReference type="Pfam" id="PF23377">
    <property type="entry name" value="Beta-prop_IFT122_2nd"/>
    <property type="match status" value="1"/>
</dbReference>
<evidence type="ECO:0000256" key="7">
    <source>
        <dbReference type="PROSITE-ProRule" id="PRU00221"/>
    </source>
</evidence>
<dbReference type="AlphaFoldDB" id="A0A8J8P6D6"/>
<dbReference type="EMBL" id="RRYP01000920">
    <property type="protein sequence ID" value="TNV86665.1"/>
    <property type="molecule type" value="Genomic_DNA"/>
</dbReference>
<feature type="domain" description="IFT122 zinc ribbon" evidence="10">
    <location>
        <begin position="1019"/>
        <end position="1059"/>
    </location>
</feature>
<dbReference type="OrthoDB" id="10255582at2759"/>
<dbReference type="Pfam" id="PF25144">
    <property type="entry name" value="Zn_ribbon_IFT122"/>
    <property type="match status" value="1"/>
</dbReference>
<dbReference type="Proteomes" id="UP000785679">
    <property type="component" value="Unassembled WGS sequence"/>
</dbReference>
<evidence type="ECO:0000313" key="12">
    <source>
        <dbReference type="EMBL" id="TNV86665.1"/>
    </source>
</evidence>
<dbReference type="Pfam" id="PF23381">
    <property type="entry name" value="Beta-prop_IFT122_1st"/>
    <property type="match status" value="2"/>
</dbReference>
<keyword evidence="6" id="KW-0966">Cell projection</keyword>
<comment type="caution">
    <text evidence="12">The sequence shown here is derived from an EMBL/GenBank/DDBJ whole genome shotgun (WGS) entry which is preliminary data.</text>
</comment>
<dbReference type="InterPro" id="IPR036322">
    <property type="entry name" value="WD40_repeat_dom_sf"/>
</dbReference>
<dbReference type="SMART" id="SM00320">
    <property type="entry name" value="WD40"/>
    <property type="match status" value="7"/>
</dbReference>
<dbReference type="PANTHER" id="PTHR12764:SF4">
    <property type="entry name" value="INTRAFLAGELLAR TRANSPORT PROTEIN 122 HOMOLOG"/>
    <property type="match status" value="1"/>
</dbReference>
<keyword evidence="13" id="KW-1185">Reference proteome</keyword>
<dbReference type="GO" id="GO:0030991">
    <property type="term" value="C:intraciliary transport particle A"/>
    <property type="evidence" value="ECO:0007669"/>
    <property type="project" value="TreeGrafter"/>
</dbReference>
<accession>A0A8J8P6D6</accession>
<evidence type="ECO:0000256" key="5">
    <source>
        <dbReference type="ARBA" id="ARBA00023069"/>
    </source>
</evidence>
<dbReference type="InterPro" id="IPR011990">
    <property type="entry name" value="TPR-like_helical_dom_sf"/>
</dbReference>
<feature type="repeat" description="WD" evidence="7">
    <location>
        <begin position="58"/>
        <end position="90"/>
    </location>
</feature>
<dbReference type="PANTHER" id="PTHR12764">
    <property type="entry name" value="WD REPEAT DOMAIN-RELATED"/>
    <property type="match status" value="1"/>
</dbReference>
<dbReference type="GO" id="GO:1905515">
    <property type="term" value="P:non-motile cilium assembly"/>
    <property type="evidence" value="ECO:0007669"/>
    <property type="project" value="TreeGrafter"/>
</dbReference>
<reference evidence="12" key="1">
    <citation type="submission" date="2019-06" db="EMBL/GenBank/DDBJ databases">
        <authorList>
            <person name="Zheng W."/>
        </authorList>
    </citation>
    <scope>NUCLEOTIDE SEQUENCE</scope>
    <source>
        <strain evidence="12">QDHG01</strain>
    </source>
</reference>
<dbReference type="GO" id="GO:0097730">
    <property type="term" value="C:non-motile cilium"/>
    <property type="evidence" value="ECO:0007669"/>
    <property type="project" value="TreeGrafter"/>
</dbReference>
<evidence type="ECO:0000256" key="3">
    <source>
        <dbReference type="ARBA" id="ARBA00022574"/>
    </source>
</evidence>
<evidence type="ECO:0000256" key="1">
    <source>
        <dbReference type="ARBA" id="ARBA00004138"/>
    </source>
</evidence>
<dbReference type="SUPFAM" id="SSF50978">
    <property type="entry name" value="WD40 repeat-like"/>
    <property type="match status" value="2"/>
</dbReference>